<gene>
    <name evidence="1" type="ORF">KHLLAP_LOCUS13281</name>
</gene>
<organism evidence="1 2">
    <name type="scientific">Anthostomella pinea</name>
    <dbReference type="NCBI Taxonomy" id="933095"/>
    <lineage>
        <taxon>Eukaryota</taxon>
        <taxon>Fungi</taxon>
        <taxon>Dikarya</taxon>
        <taxon>Ascomycota</taxon>
        <taxon>Pezizomycotina</taxon>
        <taxon>Sordariomycetes</taxon>
        <taxon>Xylariomycetidae</taxon>
        <taxon>Xylariales</taxon>
        <taxon>Xylariaceae</taxon>
        <taxon>Anthostomella</taxon>
    </lineage>
</organism>
<accession>A0AAI8YPX4</accession>
<dbReference type="AlphaFoldDB" id="A0AAI8YPX4"/>
<dbReference type="EMBL" id="CAUWAG010000020">
    <property type="protein sequence ID" value="CAJ2512813.1"/>
    <property type="molecule type" value="Genomic_DNA"/>
</dbReference>
<dbReference type="Proteomes" id="UP001295740">
    <property type="component" value="Unassembled WGS sequence"/>
</dbReference>
<protein>
    <submittedName>
        <fullName evidence="1">Uu.00g009320.m01.CDS01</fullName>
    </submittedName>
</protein>
<proteinExistence type="predicted"/>
<sequence>MNHICNWRLSIRILTSIECLRTFAEQRLTEPLSEFHIALHPSTTLDRRASHGWKYKQLECVTFVTTSSSIATARAPATTAARLPTARTYSMGIVLTVGTAMIDTQMAVRIAAMIAGEIVRLMNLTRLASEAAKRRPQSLMTS</sequence>
<name>A0AAI8YPX4_9PEZI</name>
<evidence type="ECO:0000313" key="2">
    <source>
        <dbReference type="Proteomes" id="UP001295740"/>
    </source>
</evidence>
<keyword evidence="2" id="KW-1185">Reference proteome</keyword>
<evidence type="ECO:0000313" key="1">
    <source>
        <dbReference type="EMBL" id="CAJ2512813.1"/>
    </source>
</evidence>
<reference evidence="1" key="1">
    <citation type="submission" date="2023-10" db="EMBL/GenBank/DDBJ databases">
        <authorList>
            <person name="Hackl T."/>
        </authorList>
    </citation>
    <scope>NUCLEOTIDE SEQUENCE</scope>
</reference>
<comment type="caution">
    <text evidence="1">The sequence shown here is derived from an EMBL/GenBank/DDBJ whole genome shotgun (WGS) entry which is preliminary data.</text>
</comment>